<dbReference type="SUPFAM" id="SSF69065">
    <property type="entry name" value="RNase III domain-like"/>
    <property type="match status" value="1"/>
</dbReference>
<dbReference type="GO" id="GO:0006396">
    <property type="term" value="P:RNA processing"/>
    <property type="evidence" value="ECO:0007669"/>
    <property type="project" value="InterPro"/>
</dbReference>
<dbReference type="OMA" id="THEDHIV"/>
<evidence type="ECO:0000313" key="2">
    <source>
        <dbReference type="Proteomes" id="UP000187013"/>
    </source>
</evidence>
<dbReference type="OrthoDB" id="4058109at2759"/>
<dbReference type="InterPro" id="IPR036389">
    <property type="entry name" value="RNase_III_sf"/>
</dbReference>
<accession>A0A1Q2ZVP4</accession>
<proteinExistence type="predicted"/>
<dbReference type="EMBL" id="BDGX01000008">
    <property type="protein sequence ID" value="GAV47531.1"/>
    <property type="molecule type" value="Genomic_DNA"/>
</dbReference>
<comment type="caution">
    <text evidence="1">The sequence shown here is derived from an EMBL/GenBank/DDBJ whole genome shotgun (WGS) entry which is preliminary data.</text>
</comment>
<reference evidence="1 2" key="1">
    <citation type="submission" date="2016-08" db="EMBL/GenBank/DDBJ databases">
        <title>Draft genome sequence of allopolyploid Zygosaccharomyces rouxii.</title>
        <authorList>
            <person name="Watanabe J."/>
            <person name="Uehara K."/>
            <person name="Mogi Y."/>
            <person name="Tsukioka Y."/>
        </authorList>
    </citation>
    <scope>NUCLEOTIDE SEQUENCE [LARGE SCALE GENOMIC DNA]</scope>
    <source>
        <strain evidence="1 2">NBRC 110957</strain>
    </source>
</reference>
<protein>
    <submittedName>
        <fullName evidence="1">Uncharacterized protein</fullName>
    </submittedName>
</protein>
<gene>
    <name evidence="1" type="ORF">ZYGR_0H03760</name>
</gene>
<organism evidence="1 2">
    <name type="scientific">Zygosaccharomyces rouxii</name>
    <dbReference type="NCBI Taxonomy" id="4956"/>
    <lineage>
        <taxon>Eukaryota</taxon>
        <taxon>Fungi</taxon>
        <taxon>Dikarya</taxon>
        <taxon>Ascomycota</taxon>
        <taxon>Saccharomycotina</taxon>
        <taxon>Saccharomycetes</taxon>
        <taxon>Saccharomycetales</taxon>
        <taxon>Saccharomycetaceae</taxon>
        <taxon>Zygosaccharomyces</taxon>
    </lineage>
</organism>
<dbReference type="Proteomes" id="UP000187013">
    <property type="component" value="Unassembled WGS sequence"/>
</dbReference>
<evidence type="ECO:0000313" key="1">
    <source>
        <dbReference type="EMBL" id="GAV47531.1"/>
    </source>
</evidence>
<name>A0A1Q2ZVP4_ZYGRO</name>
<dbReference type="AlphaFoldDB" id="A0A1Q2ZVP4"/>
<dbReference type="GO" id="GO:0004525">
    <property type="term" value="F:ribonuclease III activity"/>
    <property type="evidence" value="ECO:0007669"/>
    <property type="project" value="InterPro"/>
</dbReference>
<sequence>MLKPCQSFLQSLKTPIRCYLRSFSSTIHLRRIITLRTFEKVPDTVRPELLIRHKDENLERIASLSQILELDEYGIKIADESELTKCLYPTKYTRIELPNGISYSNHQLEILGRKLLYLQVYQAYLSLFKRSDSDICDYDFNYYSKMDNMSRAKRNPSSVIHRHLKHIKLSRLARLPIPNNQVPLRIQFSYDQKSFNAIIGYISMTHEDHIVNRFLNKVIAERLIKTVLLR</sequence>
<dbReference type="eggNOG" id="ENOG502S5RW">
    <property type="taxonomic scope" value="Eukaryota"/>
</dbReference>